<keyword evidence="3" id="KW-1185">Reference proteome</keyword>
<dbReference type="EMBL" id="QGNA01000007">
    <property type="protein sequence ID" value="PWS34388.1"/>
    <property type="molecule type" value="Genomic_DNA"/>
</dbReference>
<reference evidence="3" key="1">
    <citation type="submission" date="2018-05" db="EMBL/GenBank/DDBJ databases">
        <authorList>
            <person name="Du Z."/>
            <person name="Wang X."/>
        </authorList>
    </citation>
    <scope>NUCLEOTIDE SEQUENCE [LARGE SCALE GENOMIC DNA]</scope>
    <source>
        <strain evidence="3">CQN31</strain>
    </source>
</reference>
<feature type="region of interest" description="Disordered" evidence="1">
    <location>
        <begin position="100"/>
        <end position="122"/>
    </location>
</feature>
<proteinExistence type="predicted"/>
<protein>
    <submittedName>
        <fullName evidence="2">Uncharacterized protein</fullName>
    </submittedName>
</protein>
<name>A0A317FA92_9PROT</name>
<dbReference type="RefSeq" id="WP_109873361.1">
    <property type="nucleotide sequence ID" value="NZ_QGNA01000007.1"/>
</dbReference>
<evidence type="ECO:0000256" key="1">
    <source>
        <dbReference type="SAM" id="MobiDB-lite"/>
    </source>
</evidence>
<evidence type="ECO:0000313" key="2">
    <source>
        <dbReference type="EMBL" id="PWS34388.1"/>
    </source>
</evidence>
<comment type="caution">
    <text evidence="2">The sequence shown here is derived from an EMBL/GenBank/DDBJ whole genome shotgun (WGS) entry which is preliminary data.</text>
</comment>
<dbReference type="OrthoDB" id="9935842at2"/>
<dbReference type="Proteomes" id="UP000245765">
    <property type="component" value="Unassembled WGS sequence"/>
</dbReference>
<dbReference type="AlphaFoldDB" id="A0A317FA92"/>
<gene>
    <name evidence="2" type="ORF">DFH01_25570</name>
</gene>
<sequence length="122" mass="13005">MSSEEPAYDFLARAARRAARGPAPLVAGLFEAWRKAFPDEDPAAALACSGRALTELALCRRPRDEHWVGDVAEIAGALGIDADRLISLLRAAEAVERFGSAHPADASQAGRLLAARDHEADE</sequence>
<accession>A0A317FA92</accession>
<organism evidence="2 3">
    <name type="scientific">Falsiroseomonas bella</name>
    <dbReference type="NCBI Taxonomy" id="2184016"/>
    <lineage>
        <taxon>Bacteria</taxon>
        <taxon>Pseudomonadati</taxon>
        <taxon>Pseudomonadota</taxon>
        <taxon>Alphaproteobacteria</taxon>
        <taxon>Acetobacterales</taxon>
        <taxon>Roseomonadaceae</taxon>
        <taxon>Falsiroseomonas</taxon>
    </lineage>
</organism>
<evidence type="ECO:0000313" key="3">
    <source>
        <dbReference type="Proteomes" id="UP000245765"/>
    </source>
</evidence>